<accession>A0AAN6IUD8</accession>
<evidence type="ECO:0000256" key="4">
    <source>
        <dbReference type="ARBA" id="ARBA00023125"/>
    </source>
</evidence>
<dbReference type="Gene3D" id="4.10.240.10">
    <property type="entry name" value="Zn(2)-C6 fungal-type DNA-binding domain"/>
    <property type="match status" value="1"/>
</dbReference>
<organism evidence="8 9">
    <name type="scientific">Exophiala dermatitidis</name>
    <name type="common">Black yeast-like fungus</name>
    <name type="synonym">Wangiella dermatitidis</name>
    <dbReference type="NCBI Taxonomy" id="5970"/>
    <lineage>
        <taxon>Eukaryota</taxon>
        <taxon>Fungi</taxon>
        <taxon>Dikarya</taxon>
        <taxon>Ascomycota</taxon>
        <taxon>Pezizomycotina</taxon>
        <taxon>Eurotiomycetes</taxon>
        <taxon>Chaetothyriomycetidae</taxon>
        <taxon>Chaetothyriales</taxon>
        <taxon>Herpotrichiellaceae</taxon>
        <taxon>Exophiala</taxon>
    </lineage>
</organism>
<dbReference type="Proteomes" id="UP001161757">
    <property type="component" value="Unassembled WGS sequence"/>
</dbReference>
<dbReference type="CDD" id="cd00067">
    <property type="entry name" value="GAL4"/>
    <property type="match status" value="1"/>
</dbReference>
<keyword evidence="6" id="KW-0539">Nucleus</keyword>
<gene>
    <name evidence="8" type="ORF">HRR80_005235</name>
</gene>
<dbReference type="InterPro" id="IPR036864">
    <property type="entry name" value="Zn2-C6_fun-type_DNA-bd_sf"/>
</dbReference>
<evidence type="ECO:0000259" key="7">
    <source>
        <dbReference type="PROSITE" id="PS50048"/>
    </source>
</evidence>
<keyword evidence="3" id="KW-0805">Transcription regulation</keyword>
<evidence type="ECO:0000256" key="2">
    <source>
        <dbReference type="ARBA" id="ARBA00022833"/>
    </source>
</evidence>
<keyword evidence="1" id="KW-0479">Metal-binding</keyword>
<dbReference type="SUPFAM" id="SSF57701">
    <property type="entry name" value="Zn2/Cys6 DNA-binding domain"/>
    <property type="match status" value="1"/>
</dbReference>
<dbReference type="EMBL" id="JAJGCB010000009">
    <property type="protein sequence ID" value="KAJ8991185.1"/>
    <property type="molecule type" value="Genomic_DNA"/>
</dbReference>
<evidence type="ECO:0000313" key="9">
    <source>
        <dbReference type="Proteomes" id="UP001161757"/>
    </source>
</evidence>
<feature type="domain" description="Zn(2)-C6 fungal-type" evidence="7">
    <location>
        <begin position="14"/>
        <end position="45"/>
    </location>
</feature>
<evidence type="ECO:0000256" key="1">
    <source>
        <dbReference type="ARBA" id="ARBA00022723"/>
    </source>
</evidence>
<dbReference type="GO" id="GO:0003677">
    <property type="term" value="F:DNA binding"/>
    <property type="evidence" value="ECO:0007669"/>
    <property type="project" value="UniProtKB-KW"/>
</dbReference>
<reference evidence="8" key="1">
    <citation type="submission" date="2023-01" db="EMBL/GenBank/DDBJ databases">
        <title>Exophiala dermititidis isolated from Cystic Fibrosis Patient.</title>
        <authorList>
            <person name="Kurbessoian T."/>
            <person name="Crocker A."/>
            <person name="Murante D."/>
            <person name="Hogan D.A."/>
            <person name="Stajich J.E."/>
        </authorList>
    </citation>
    <scope>NUCLEOTIDE SEQUENCE</scope>
    <source>
        <strain evidence="8">Ex8</strain>
    </source>
</reference>
<dbReference type="Pfam" id="PF00172">
    <property type="entry name" value="Zn_clus"/>
    <property type="match status" value="1"/>
</dbReference>
<protein>
    <recommendedName>
        <fullName evidence="7">Zn(2)-C6 fungal-type domain-containing protein</fullName>
    </recommendedName>
</protein>
<evidence type="ECO:0000256" key="6">
    <source>
        <dbReference type="ARBA" id="ARBA00023242"/>
    </source>
</evidence>
<dbReference type="GO" id="GO:0000981">
    <property type="term" value="F:DNA-binding transcription factor activity, RNA polymerase II-specific"/>
    <property type="evidence" value="ECO:0007669"/>
    <property type="project" value="InterPro"/>
</dbReference>
<comment type="caution">
    <text evidence="8">The sequence shown here is derived from an EMBL/GenBank/DDBJ whole genome shotgun (WGS) entry which is preliminary data.</text>
</comment>
<evidence type="ECO:0000256" key="3">
    <source>
        <dbReference type="ARBA" id="ARBA00023015"/>
    </source>
</evidence>
<dbReference type="PANTHER" id="PTHR47660">
    <property type="entry name" value="TRANSCRIPTION FACTOR WITH C2H2 AND ZN(2)-CYS(6) DNA BINDING DOMAIN (EUROFUNG)-RELATED-RELATED"/>
    <property type="match status" value="1"/>
</dbReference>
<proteinExistence type="predicted"/>
<keyword evidence="4" id="KW-0238">DNA-binding</keyword>
<sequence length="445" mass="49535">MMKAPRYGASRQKACSQCSSAKTKCDRKAGSRCTRCTVRGLSCSYPQAAPRDSTSRSESYNAEQDGHISLVSAGSFSSSDIPCSNSHLEKSAMTEVCNSHIDSPQPRGDNAEPSTAQTVLPGDEFTIQSKTKTTKPASTVSETLSFDNLELRCPIIADDICNRWLNSYVPVPGQQIKQYPAAVTAYIYKILRSYATAAVRGRGVPPFIHHSQIMTSLVNPPLATCLTLVRMCEKLLPGSESVAADVLRREMTSIYQQRAAYDNMTLLAAYQSYLIYSMIFLFILRQNTNSFLRQALIELQDLAGLSSQHGIVCIAEQERARPRWEAWIVAEAKRRTLFTMYLFDSLLCAQDNLPTFLGTELRGLPAPANKRLWRAQTRSEWETAYNVHLADWVRGGFNIDELWPNPAPLDNTALLEKSDRVGQWLENIDEFGTMLYAVTSCTHGG</sequence>
<keyword evidence="2" id="KW-0862">Zinc</keyword>
<dbReference type="InterPro" id="IPR001138">
    <property type="entry name" value="Zn2Cys6_DnaBD"/>
</dbReference>
<keyword evidence="5" id="KW-0804">Transcription</keyword>
<dbReference type="SMART" id="SM00066">
    <property type="entry name" value="GAL4"/>
    <property type="match status" value="1"/>
</dbReference>
<evidence type="ECO:0000313" key="8">
    <source>
        <dbReference type="EMBL" id="KAJ8991185.1"/>
    </source>
</evidence>
<dbReference type="AlphaFoldDB" id="A0AAN6IUD8"/>
<dbReference type="PROSITE" id="PS00463">
    <property type="entry name" value="ZN2_CY6_FUNGAL_1"/>
    <property type="match status" value="1"/>
</dbReference>
<dbReference type="GO" id="GO:0008270">
    <property type="term" value="F:zinc ion binding"/>
    <property type="evidence" value="ECO:0007669"/>
    <property type="project" value="InterPro"/>
</dbReference>
<dbReference type="PROSITE" id="PS50048">
    <property type="entry name" value="ZN2_CY6_FUNGAL_2"/>
    <property type="match status" value="1"/>
</dbReference>
<evidence type="ECO:0000256" key="5">
    <source>
        <dbReference type="ARBA" id="ARBA00023163"/>
    </source>
</evidence>
<name>A0AAN6IUD8_EXODE</name>
<dbReference type="PANTHER" id="PTHR47660:SF3">
    <property type="entry name" value="FINGER DOMAIN PROTEIN, PUTATIVE (AFU_ORTHOLOGUE AFUA_4G03310)-RELATED"/>
    <property type="match status" value="1"/>
</dbReference>